<feature type="compositionally biased region" description="Low complexity" evidence="5">
    <location>
        <begin position="940"/>
        <end position="957"/>
    </location>
</feature>
<dbReference type="STRING" id="2656787.A0A370U0H5"/>
<dbReference type="InterPro" id="IPR000608">
    <property type="entry name" value="UBC"/>
</dbReference>
<dbReference type="CDD" id="cd23802">
    <property type="entry name" value="UBCc_UBE2Q"/>
    <property type="match status" value="1"/>
</dbReference>
<dbReference type="AlphaFoldDB" id="A0A370U0H5"/>
<dbReference type="GeneID" id="43594092"/>
<dbReference type="EMBL" id="NPIC01000001">
    <property type="protein sequence ID" value="RDL41264.1"/>
    <property type="molecule type" value="Genomic_DNA"/>
</dbReference>
<accession>A0A370U0H5</accession>
<dbReference type="Gene3D" id="3.10.110.10">
    <property type="entry name" value="Ubiquitin Conjugating Enzyme"/>
    <property type="match status" value="1"/>
</dbReference>
<keyword evidence="4" id="KW-0520">NAD</keyword>
<keyword evidence="3" id="KW-0548">Nucleotidyltransferase</keyword>
<proteinExistence type="predicted"/>
<evidence type="ECO:0000259" key="6">
    <source>
        <dbReference type="PROSITE" id="PS50127"/>
    </source>
</evidence>
<dbReference type="InterPro" id="IPR012317">
    <property type="entry name" value="Poly(ADP-ribose)pol_cat_dom"/>
</dbReference>
<evidence type="ECO:0000256" key="3">
    <source>
        <dbReference type="ARBA" id="ARBA00022695"/>
    </source>
</evidence>
<dbReference type="FunFam" id="3.10.110.10:FF:000107">
    <property type="entry name" value="Ubiquitin conjugating enzyme, putative"/>
    <property type="match status" value="1"/>
</dbReference>
<keyword evidence="2" id="KW-0808">Transferase</keyword>
<evidence type="ECO:0000256" key="5">
    <source>
        <dbReference type="SAM" id="MobiDB-lite"/>
    </source>
</evidence>
<dbReference type="SUPFAM" id="SSF56399">
    <property type="entry name" value="ADP-ribosylation"/>
    <property type="match status" value="1"/>
</dbReference>
<evidence type="ECO:0000256" key="1">
    <source>
        <dbReference type="ARBA" id="ARBA00022676"/>
    </source>
</evidence>
<dbReference type="PANTHER" id="PTHR21328">
    <property type="entry name" value="POLY ADP-RIBOSE POLYMERASE FAMILY, MEMBER PARP"/>
    <property type="match status" value="1"/>
</dbReference>
<gene>
    <name evidence="7" type="ORF">BP5553_01243</name>
</gene>
<dbReference type="InterPro" id="IPR016135">
    <property type="entry name" value="UBQ-conjugating_enzyme/RWD"/>
</dbReference>
<evidence type="ECO:0000313" key="8">
    <source>
        <dbReference type="Proteomes" id="UP000254866"/>
    </source>
</evidence>
<evidence type="ECO:0000313" key="7">
    <source>
        <dbReference type="EMBL" id="RDL41264.1"/>
    </source>
</evidence>
<feature type="region of interest" description="Disordered" evidence="5">
    <location>
        <begin position="916"/>
        <end position="957"/>
    </location>
</feature>
<dbReference type="OrthoDB" id="109543at2759"/>
<feature type="region of interest" description="Disordered" evidence="5">
    <location>
        <begin position="114"/>
        <end position="155"/>
    </location>
</feature>
<keyword evidence="1" id="KW-0328">Glycosyltransferase</keyword>
<dbReference type="GO" id="GO:0016779">
    <property type="term" value="F:nucleotidyltransferase activity"/>
    <property type="evidence" value="ECO:0007669"/>
    <property type="project" value="UniProtKB-KW"/>
</dbReference>
<sequence>MPRKAYIADAAAVIDQAAAQNSPGITSITKGSEDGELHICFVPPTGLPIEIQLIALDVGGYPSENTYMITTASLDLPDNVNDALQDIQKYSRGIHIPDLIATISRKLQRLLARESEASDISMEDPESDQESDQEMNDETDHYPETDDEWKDSYGVNEPATGKAYIKPEDAIRIDKRIRLDLRAVKDAGFRVGILNGMKADSVSSIVSISVKVDQLGLSDAALHAWGLEPHQYAVLLLRYRKCYKEFEAVISEPAEHAQVEFKTGVCNKYKPTRYEALAAFGNVACGTGDSSETPVVPDNRTELGATGFSSVFISGSLNSFMEQLVSLLKIRKSTGLGWTGATKWLNNSQSRIDKADSEIPPSYYENDLTSSSNTHLESLLKDHLTDGKPNDLSFPLIATQFFLLYLTRCTEYCLICHEKTQEELQALKPYVCSKPLCLYQYMSLGFGPSLEHELLTQPYVVDLLVSFCYASAYHRKIREYPTGMNLNVPPVTVLAAHSSNPIPRSMSIPGSTIPVQSTDLLDVKLDSNRQEVLFEEGSSCPVRNGEWIALKVDGAGNGALSSGHYQVVDISLYPTVKLSRAGYTPKSSFKKTSDVPVAPATPLTALTPAKLAMYNQNFDEMDSKCKAESIVALLETLPSIKEMRDYLIRQSRYAEPSLRTWKEGMSPAALGLLRWILASNRSCIMQVDRCPGQDEHDATLGKIRLDQRISNIDKSWVQFRFAQGSPDKEQRFLNALREQQGNLNPSYPTLFAWHGSRLYNWHSIIRTGLDFIDVQNGRAYGHGVYHAIDQEISCGYANRRAEMQATWPGSELKISSAMSLNEIVNCPGQFASNSPFLVVQYIDWIQCRYLFVQVEDNPNLNPNSLDANMGANFASSGSNSSVEIFQDPKYTAKSARGKPIGVPLCAVNTSKLFRVDEREETTSPGRKRKRSVDDTSPGEASTSTTNTSTSTRTSVSATASDDEDLKFFLSDNDHQDIDKAKGTSNEGLAMLNSILRTQTDFIPGSLDQSTLPMLPPPSYATPMATKSLNRNLKEVLELQKNSKIHELGWYINPELISNVYQWIVELHSFDPTTPLAHDMKAARVTSVVLEIRFGKGYPNSPPFVRVIRPRFLPFAGGGGGHVTGGGAMCMELLTNSGWSAVSSMEGVLLQVRMAMMNLEPRPARLESKRSSGQRDYGIGEAIDAYRRACHTHGWQIPPDFADFASNGARLAKPPIR</sequence>
<organism evidence="7 8">
    <name type="scientific">Venustampulla echinocandica</name>
    <dbReference type="NCBI Taxonomy" id="2656787"/>
    <lineage>
        <taxon>Eukaryota</taxon>
        <taxon>Fungi</taxon>
        <taxon>Dikarya</taxon>
        <taxon>Ascomycota</taxon>
        <taxon>Pezizomycotina</taxon>
        <taxon>Leotiomycetes</taxon>
        <taxon>Helotiales</taxon>
        <taxon>Pleuroascaceae</taxon>
        <taxon>Venustampulla</taxon>
    </lineage>
</organism>
<keyword evidence="8" id="KW-1185">Reference proteome</keyword>
<protein>
    <recommendedName>
        <fullName evidence="6">UBC core domain-containing protein</fullName>
    </recommendedName>
</protein>
<dbReference type="Proteomes" id="UP000254866">
    <property type="component" value="Unassembled WGS sequence"/>
</dbReference>
<dbReference type="Pfam" id="PF00644">
    <property type="entry name" value="PARP"/>
    <property type="match status" value="1"/>
</dbReference>
<reference evidence="7 8" key="1">
    <citation type="journal article" date="2018" name="IMA Fungus">
        <title>IMA Genome-F 9: Draft genome sequence of Annulohypoxylon stygium, Aspergillus mulundensis, Berkeleyomyces basicola (syn. Thielaviopsis basicola), Ceratocystis smalleyi, two Cercospora beticola strains, Coleophoma cylindrospora, Fusarium fracticaudum, Phialophora cf. hyalina, and Morchella septimelata.</title>
        <authorList>
            <person name="Wingfield B.D."/>
            <person name="Bills G.F."/>
            <person name="Dong Y."/>
            <person name="Huang W."/>
            <person name="Nel W.J."/>
            <person name="Swalarsk-Parry B.S."/>
            <person name="Vaghefi N."/>
            <person name="Wilken P.M."/>
            <person name="An Z."/>
            <person name="de Beer Z.W."/>
            <person name="De Vos L."/>
            <person name="Chen L."/>
            <person name="Duong T.A."/>
            <person name="Gao Y."/>
            <person name="Hammerbacher A."/>
            <person name="Kikkert J.R."/>
            <person name="Li Y."/>
            <person name="Li H."/>
            <person name="Li K."/>
            <person name="Li Q."/>
            <person name="Liu X."/>
            <person name="Ma X."/>
            <person name="Naidoo K."/>
            <person name="Pethybridge S.J."/>
            <person name="Sun J."/>
            <person name="Steenkamp E.T."/>
            <person name="van der Nest M.A."/>
            <person name="van Wyk S."/>
            <person name="Wingfield M.J."/>
            <person name="Xiong C."/>
            <person name="Yue Q."/>
            <person name="Zhang X."/>
        </authorList>
    </citation>
    <scope>NUCLEOTIDE SEQUENCE [LARGE SCALE GENOMIC DNA]</scope>
    <source>
        <strain evidence="7 8">BP 5553</strain>
    </source>
</reference>
<dbReference type="SUPFAM" id="SSF54495">
    <property type="entry name" value="UBC-like"/>
    <property type="match status" value="1"/>
</dbReference>
<feature type="domain" description="UBC core" evidence="6">
    <location>
        <begin position="1026"/>
        <end position="1195"/>
    </location>
</feature>
<evidence type="ECO:0000256" key="2">
    <source>
        <dbReference type="ARBA" id="ARBA00022679"/>
    </source>
</evidence>
<comment type="caution">
    <text evidence="7">The sequence shown here is derived from an EMBL/GenBank/DDBJ whole genome shotgun (WGS) entry which is preliminary data.</text>
</comment>
<name>A0A370U0H5_9HELO</name>
<dbReference type="GO" id="GO:0003950">
    <property type="term" value="F:NAD+ poly-ADP-ribosyltransferase activity"/>
    <property type="evidence" value="ECO:0007669"/>
    <property type="project" value="InterPro"/>
</dbReference>
<dbReference type="RefSeq" id="XP_031873920.1">
    <property type="nucleotide sequence ID" value="XM_032009866.1"/>
</dbReference>
<dbReference type="InterPro" id="IPR051838">
    <property type="entry name" value="ARTD_PARP"/>
</dbReference>
<evidence type="ECO:0000256" key="4">
    <source>
        <dbReference type="ARBA" id="ARBA00023027"/>
    </source>
</evidence>
<dbReference type="PROSITE" id="PS50127">
    <property type="entry name" value="UBC_2"/>
    <property type="match status" value="1"/>
</dbReference>
<feature type="compositionally biased region" description="Acidic residues" evidence="5">
    <location>
        <begin position="121"/>
        <end position="137"/>
    </location>
</feature>
<dbReference type="Gene3D" id="3.90.228.10">
    <property type="match status" value="1"/>
</dbReference>